<evidence type="ECO:0000313" key="3">
    <source>
        <dbReference type="Proteomes" id="UP000030763"/>
    </source>
</evidence>
<proteinExistence type="predicted"/>
<name>U6M1J7_EIMMA</name>
<evidence type="ECO:0000256" key="1">
    <source>
        <dbReference type="SAM" id="SignalP"/>
    </source>
</evidence>
<dbReference type="RefSeq" id="XP_013333618.1">
    <property type="nucleotide sequence ID" value="XM_013478164.1"/>
</dbReference>
<dbReference type="VEuPathDB" id="ToxoDB:EMWEY_00005470"/>
<protein>
    <submittedName>
        <fullName evidence="2">SAG family member</fullName>
    </submittedName>
</protein>
<dbReference type="EMBL" id="HG719181">
    <property type="protein sequence ID" value="CDJ56968.1"/>
    <property type="molecule type" value="Genomic_DNA"/>
</dbReference>
<dbReference type="Proteomes" id="UP000030763">
    <property type="component" value="Unassembled WGS sequence"/>
</dbReference>
<reference evidence="2" key="1">
    <citation type="submission" date="2013-10" db="EMBL/GenBank/DDBJ databases">
        <title>Genomic analysis of the causative agents of coccidiosis in chickens.</title>
        <authorList>
            <person name="Reid A.J."/>
            <person name="Blake D."/>
            <person name="Billington K."/>
            <person name="Browne H."/>
            <person name="Dunn M."/>
            <person name="Hung S."/>
            <person name="Kawahara F."/>
            <person name="Miranda-Saavedra D."/>
            <person name="Mourier T."/>
            <person name="Nagra H."/>
            <person name="Otto T.D."/>
            <person name="Rawlings N."/>
            <person name="Sanchez A."/>
            <person name="Sanders M."/>
            <person name="Subramaniam C."/>
            <person name="Tay Y."/>
            <person name="Dear P."/>
            <person name="Doerig C."/>
            <person name="Gruber A."/>
            <person name="Parkinson J."/>
            <person name="Shirley M."/>
            <person name="Wan K.L."/>
            <person name="Berriman M."/>
            <person name="Tomley F."/>
            <person name="Pain A."/>
        </authorList>
    </citation>
    <scope>NUCLEOTIDE SEQUENCE [LARGE SCALE GENOMIC DNA]</scope>
    <source>
        <strain evidence="2">Weybridge</strain>
    </source>
</reference>
<evidence type="ECO:0000313" key="2">
    <source>
        <dbReference type="EMBL" id="CDJ56968.1"/>
    </source>
</evidence>
<reference evidence="2" key="2">
    <citation type="submission" date="2013-10" db="EMBL/GenBank/DDBJ databases">
        <authorList>
            <person name="Aslett M."/>
        </authorList>
    </citation>
    <scope>NUCLEOTIDE SEQUENCE [LARGE SCALE GENOMIC DNA]</scope>
    <source>
        <strain evidence="2">Weybridge</strain>
    </source>
</reference>
<dbReference type="AlphaFoldDB" id="U6M1J7"/>
<keyword evidence="1" id="KW-0732">Signal</keyword>
<keyword evidence="3" id="KW-1185">Reference proteome</keyword>
<dbReference type="GeneID" id="25334533"/>
<feature type="chain" id="PRO_5004673187" evidence="1">
    <location>
        <begin position="24"/>
        <end position="237"/>
    </location>
</feature>
<dbReference type="OrthoDB" id="347465at2759"/>
<organism evidence="2 3">
    <name type="scientific">Eimeria maxima</name>
    <name type="common">Coccidian parasite</name>
    <dbReference type="NCBI Taxonomy" id="5804"/>
    <lineage>
        <taxon>Eukaryota</taxon>
        <taxon>Sar</taxon>
        <taxon>Alveolata</taxon>
        <taxon>Apicomplexa</taxon>
        <taxon>Conoidasida</taxon>
        <taxon>Coccidia</taxon>
        <taxon>Eucoccidiorida</taxon>
        <taxon>Eimeriorina</taxon>
        <taxon>Eimeriidae</taxon>
        <taxon>Eimeria</taxon>
    </lineage>
</organism>
<dbReference type="OMA" id="FFICPES"/>
<dbReference type="Pfam" id="PF11054">
    <property type="entry name" value="Surface_antigen"/>
    <property type="match status" value="1"/>
</dbReference>
<accession>U6M1J7</accession>
<feature type="signal peptide" evidence="1">
    <location>
        <begin position="1"/>
        <end position="23"/>
    </location>
</feature>
<sequence>MAGLKFLSLAVAAVSLLVNYAQAQLTNSAKSVDCSAAMNDARKRGGFVNLQVPENSEQQLPITTTTTQKPTSVASGPNDTYITKVCTAMKNSTPISAATTPDGTFAYAVQTGEEADCKAAVDEWKKAYSNFDSLPPAFTDYATAPYKDANNVSLISLFNPKEEPTVDCAYFKCLNQEGNAIELKALLCVTTPNALKAKAQPYTEDEWKRINTAINSGSAAVPTVIVVGAAALAALFL</sequence>
<gene>
    <name evidence="2" type="ORF">EMWEY_00005470</name>
</gene>
<dbReference type="InterPro" id="IPR021288">
    <property type="entry name" value="Surface_antigen"/>
</dbReference>